<accession>A0A5P8PIC2</accession>
<organism evidence="1 2">
    <name type="scientific">Bacillus phage 056SW001B</name>
    <dbReference type="NCBI Taxonomy" id="2601663"/>
    <lineage>
        <taxon>Viruses</taxon>
        <taxon>Duplodnaviria</taxon>
        <taxon>Heunggongvirae</taxon>
        <taxon>Uroviricota</taxon>
        <taxon>Caudoviricetes</taxon>
        <taxon>Ehrlichviridae</taxon>
        <taxon>Gettysburgvirus</taxon>
        <taxon>Gettysburgvirus gv056SW001B</taxon>
    </lineage>
</organism>
<name>A0A5P8PIC2_9CAUD</name>
<proteinExistence type="predicted"/>
<sequence>MVSVIINPATIKKNPANTPIMTSINQVLRHSSGTFRLSRKYTSRIPSPVIRWV</sequence>
<keyword evidence="2" id="KW-1185">Reference proteome</keyword>
<dbReference type="EMBL" id="MN176230">
    <property type="protein sequence ID" value="QFR56478.1"/>
    <property type="molecule type" value="Genomic_DNA"/>
</dbReference>
<dbReference type="Proteomes" id="UP000326637">
    <property type="component" value="Segment"/>
</dbReference>
<gene>
    <name evidence="1" type="primary">12</name>
    <name evidence="1" type="ORF">056SW001B_12</name>
</gene>
<evidence type="ECO:0000313" key="2">
    <source>
        <dbReference type="Proteomes" id="UP000326637"/>
    </source>
</evidence>
<reference evidence="1 2" key="1">
    <citation type="submission" date="2019-07" db="EMBL/GenBank/DDBJ databases">
        <authorList>
            <person name="Krukonis G.P."/>
            <person name="Delesalle V.A."/>
        </authorList>
    </citation>
    <scope>NUCLEOTIDE SEQUENCE [LARGE SCALE GENOMIC DNA]</scope>
</reference>
<protein>
    <submittedName>
        <fullName evidence="1">Uncharacterized protein</fullName>
    </submittedName>
</protein>
<evidence type="ECO:0000313" key="1">
    <source>
        <dbReference type="EMBL" id="QFR56478.1"/>
    </source>
</evidence>